<dbReference type="Gene3D" id="3.30.457.10">
    <property type="entry name" value="Copper amine oxidase-like, N-terminal domain"/>
    <property type="match status" value="1"/>
</dbReference>
<proteinExistence type="predicted"/>
<sequence>MKKKILILVLILTLAITSSAFAVDVKINEVDVQYNNDSGFPFIDKQGRTQVPLRATMESFGATVEWDQASLTATVEKDGISVKVPIGKSIIYIDGVEVANDTVAQIKENRTYLPIRVVLESFGYTVSWENNNVVATIAEESVLKSELAKKIIEETSNKIIHAISNKDSELISEFVHPVKGVRFTPYTYVSIENDIVFNQEEINNFFNDQAVYTWGSYDGKGDNILLTSNQYYDKFIYTADFINAEVIGYNEVLSRGNMTENQFEVYKNAIVVEYYFSGFNPDFAGIDWQSLRLVFEQYEGDWKLVGIIHNQWTI</sequence>
<evidence type="ECO:0000256" key="1">
    <source>
        <dbReference type="SAM" id="SignalP"/>
    </source>
</evidence>
<keyword evidence="4" id="KW-1185">Reference proteome</keyword>
<feature type="chain" id="PRO_5047212044" description="Copper amine oxidase-like N-terminal domain-containing protein" evidence="1">
    <location>
        <begin position="23"/>
        <end position="314"/>
    </location>
</feature>
<feature type="domain" description="Copper amine oxidase-like N-terminal" evidence="2">
    <location>
        <begin position="41"/>
        <end position="135"/>
    </location>
</feature>
<comment type="caution">
    <text evidence="3">The sequence shown here is derived from an EMBL/GenBank/DDBJ whole genome shotgun (WGS) entry which is preliminary data.</text>
</comment>
<evidence type="ECO:0000313" key="3">
    <source>
        <dbReference type="EMBL" id="MBP1925118.1"/>
    </source>
</evidence>
<evidence type="ECO:0000259" key="2">
    <source>
        <dbReference type="Pfam" id="PF07833"/>
    </source>
</evidence>
<feature type="signal peptide" evidence="1">
    <location>
        <begin position="1"/>
        <end position="22"/>
    </location>
</feature>
<dbReference type="EMBL" id="JAGGKS010000002">
    <property type="protein sequence ID" value="MBP1925118.1"/>
    <property type="molecule type" value="Genomic_DNA"/>
</dbReference>
<protein>
    <recommendedName>
        <fullName evidence="2">Copper amine oxidase-like N-terminal domain-containing protein</fullName>
    </recommendedName>
</protein>
<accession>A0ABS4GBP2</accession>
<keyword evidence="1" id="KW-0732">Signal</keyword>
<reference evidence="3 4" key="1">
    <citation type="submission" date="2021-03" db="EMBL/GenBank/DDBJ databases">
        <title>Genomic Encyclopedia of Type Strains, Phase IV (KMG-IV): sequencing the most valuable type-strain genomes for metagenomic binning, comparative biology and taxonomic classification.</title>
        <authorList>
            <person name="Goeker M."/>
        </authorList>
    </citation>
    <scope>NUCLEOTIDE SEQUENCE [LARGE SCALE GENOMIC DNA]</scope>
    <source>
        <strain evidence="3 4">DSM 24004</strain>
    </source>
</reference>
<dbReference type="InterPro" id="IPR012854">
    <property type="entry name" value="Cu_amine_oxidase-like_N"/>
</dbReference>
<name>A0ABS4GBP2_9FIRM</name>
<evidence type="ECO:0000313" key="4">
    <source>
        <dbReference type="Proteomes" id="UP001519342"/>
    </source>
</evidence>
<dbReference type="Proteomes" id="UP001519342">
    <property type="component" value="Unassembled WGS sequence"/>
</dbReference>
<dbReference type="InterPro" id="IPR036582">
    <property type="entry name" value="Mao_N_sf"/>
</dbReference>
<gene>
    <name evidence="3" type="ORF">J2Z76_000975</name>
</gene>
<organism evidence="3 4">
    <name type="scientific">Sedimentibacter acidaminivorans</name>
    <dbReference type="NCBI Taxonomy" id="913099"/>
    <lineage>
        <taxon>Bacteria</taxon>
        <taxon>Bacillati</taxon>
        <taxon>Bacillota</taxon>
        <taxon>Tissierellia</taxon>
        <taxon>Sedimentibacter</taxon>
    </lineage>
</organism>
<dbReference type="SUPFAM" id="SSF55383">
    <property type="entry name" value="Copper amine oxidase, domain N"/>
    <property type="match status" value="1"/>
</dbReference>
<dbReference type="RefSeq" id="WP_209510864.1">
    <property type="nucleotide sequence ID" value="NZ_JAGGKS010000002.1"/>
</dbReference>
<dbReference type="Pfam" id="PF07833">
    <property type="entry name" value="Cu_amine_oxidN1"/>
    <property type="match status" value="1"/>
</dbReference>